<keyword evidence="2" id="KW-1185">Reference proteome</keyword>
<sequence>FHLGEMLTLGTEDAALSGLGVQLQGSLAYVARRLVYLWRLPTLKHRLQVGWHWMMTPWLDWVTTMVSNQR</sequence>
<organism evidence="1 2">
    <name type="scientific">Gloeomargarita lithophora Alchichica-D10</name>
    <dbReference type="NCBI Taxonomy" id="1188229"/>
    <lineage>
        <taxon>Bacteria</taxon>
        <taxon>Bacillati</taxon>
        <taxon>Cyanobacteriota</taxon>
        <taxon>Cyanophyceae</taxon>
        <taxon>Gloeomargaritales</taxon>
        <taxon>Gloeomargaritaceae</taxon>
        <taxon>Gloeomargarita</taxon>
    </lineage>
</organism>
<accession>A0A1J0AA25</accession>
<name>A0A1J0AA25_9CYAN</name>
<proteinExistence type="predicted"/>
<dbReference type="AlphaFoldDB" id="A0A1J0AA25"/>
<reference evidence="1 2" key="1">
    <citation type="submission" date="2016-10" db="EMBL/GenBank/DDBJ databases">
        <title>Description of Gloeomargarita lithophora gen. nov., sp. nov., a thylakoid-bearing basal-branching cyanobacterium with intracellular carbonates, and proposal for Gloeomargaritales ord. nov.</title>
        <authorList>
            <person name="Moreira D."/>
            <person name="Tavera R."/>
            <person name="Benzerara K."/>
            <person name="Skouri-Panet F."/>
            <person name="Couradeau E."/>
            <person name="Gerard E."/>
            <person name="Loussert C."/>
            <person name="Novelo E."/>
            <person name="Zivanovic Y."/>
            <person name="Lopez-Garcia P."/>
        </authorList>
    </citation>
    <scope>NUCLEOTIDE SEQUENCE [LARGE SCALE GENOMIC DNA]</scope>
    <source>
        <strain evidence="1 2">D10</strain>
    </source>
</reference>
<evidence type="ECO:0000313" key="2">
    <source>
        <dbReference type="Proteomes" id="UP000180235"/>
    </source>
</evidence>
<dbReference type="GO" id="GO:0016491">
    <property type="term" value="F:oxidoreductase activity"/>
    <property type="evidence" value="ECO:0007669"/>
    <property type="project" value="UniProtKB-KW"/>
</dbReference>
<dbReference type="Proteomes" id="UP000180235">
    <property type="component" value="Chromosome"/>
</dbReference>
<keyword evidence="1" id="KW-0560">Oxidoreductase</keyword>
<gene>
    <name evidence="1" type="primary">ndh</name>
    <name evidence="1" type="ORF">GlitD10_0470</name>
</gene>
<feature type="non-terminal residue" evidence="1">
    <location>
        <position position="1"/>
    </location>
</feature>
<dbReference type="EC" id="1.6.99.3" evidence="1"/>
<protein>
    <submittedName>
        <fullName evidence="1">Type II NADH dehydrogenase B</fullName>
        <ecNumber evidence="1">1.6.99.3</ecNumber>
    </submittedName>
</protein>
<dbReference type="EMBL" id="CP017675">
    <property type="protein sequence ID" value="APB32782.1"/>
    <property type="molecule type" value="Genomic_DNA"/>
</dbReference>
<evidence type="ECO:0000313" key="1">
    <source>
        <dbReference type="EMBL" id="APB32782.1"/>
    </source>
</evidence>
<dbReference type="KEGG" id="glt:GlitD10_0470.1"/>
<dbReference type="Gene3D" id="3.50.50.100">
    <property type="match status" value="1"/>
</dbReference>